<dbReference type="RefSeq" id="XP_015511007.2">
    <property type="nucleotide sequence ID" value="XM_015655521.2"/>
</dbReference>
<dbReference type="InterPro" id="IPR036513">
    <property type="entry name" value="STAS_dom_sf"/>
</dbReference>
<evidence type="ECO:0000256" key="5">
    <source>
        <dbReference type="SAM" id="MobiDB-lite"/>
    </source>
</evidence>
<evidence type="ECO:0000256" key="6">
    <source>
        <dbReference type="SAM" id="Phobius"/>
    </source>
</evidence>
<dbReference type="SUPFAM" id="SSF52091">
    <property type="entry name" value="SpoIIaa-like"/>
    <property type="match status" value="1"/>
</dbReference>
<dbReference type="InterPro" id="IPR011547">
    <property type="entry name" value="SLC26A/SulP_dom"/>
</dbReference>
<evidence type="ECO:0000256" key="4">
    <source>
        <dbReference type="ARBA" id="ARBA00023136"/>
    </source>
</evidence>
<sequence length="605" mass="65015">MQKMVKINFLELAKRRLPITVWLPVYTSGDALSDLVAGITVGLTLIPQAIAYAALAGLGPQFGLYSAFAGSLVYIVLGTCKEVNIGPTALISLLTFTYAKGYPELAVLLCFLSGCVTLLLGILRLGFLVELVSAPVVSGFTSAASLIIACSQIKGLLGVSAHGEGFVEIWKGLYESIHTVRIPDLILSCCCITVLLVLKRIKECKCTNQHVTKCLWFIGTARNALVVVSCAVAGYLFEIYSVVPFKLTGHIRAGLPAVGPPQFSMVSGNHTVSFLEMCQTLRTGIIVVPLVSVIGNVAIAKAFSHGKVLDATQELFTLGVCNVVGSFFSSIPVTGSFSRSAVNNASGVRSPLGGLYSGVLVILALSLLTPYFYYIPKATLSSVVICAVIFMVDISIIQPIWKCSRKDLIPALGTFLACLFVGVELGILIGVAIDVVILIYFNARPHITVEQKNQSEPAYVTIQPSGALFFPAIDHLREKLTKNLSQDDNGMKPSKQLTNIVLDCKHVDRIDFTAVQGLNSVLSDLSKQGCHLIMLNPKPEVLASIQSISKNPILWANSESELISILRQVESTNSLGSETRLEMNHMTNSTTKARSTDIDTASTNL</sequence>
<dbReference type="InterPro" id="IPR002645">
    <property type="entry name" value="STAS_dom"/>
</dbReference>
<feature type="transmembrane region" description="Helical" evidence="6">
    <location>
        <begin position="380"/>
        <end position="401"/>
    </location>
</feature>
<feature type="transmembrane region" description="Helical" evidence="6">
    <location>
        <begin position="315"/>
        <end position="333"/>
    </location>
</feature>
<dbReference type="Proteomes" id="UP000829291">
    <property type="component" value="Chromosome 2"/>
</dbReference>
<proteinExistence type="predicted"/>
<keyword evidence="8" id="KW-1185">Reference proteome</keyword>
<name>A0A6J0BA11_NEOLC</name>
<dbReference type="Pfam" id="PF01740">
    <property type="entry name" value="STAS"/>
    <property type="match status" value="1"/>
</dbReference>
<feature type="transmembrane region" description="Helical" evidence="6">
    <location>
        <begin position="413"/>
        <end position="441"/>
    </location>
</feature>
<dbReference type="PANTHER" id="PTHR11814">
    <property type="entry name" value="SULFATE TRANSPORTER"/>
    <property type="match status" value="1"/>
</dbReference>
<dbReference type="AlphaFoldDB" id="A0A6J0BA11"/>
<dbReference type="Pfam" id="PF00916">
    <property type="entry name" value="Sulfate_transp"/>
    <property type="match status" value="1"/>
</dbReference>
<dbReference type="CDD" id="cd07042">
    <property type="entry name" value="STAS_SulP_like_sulfate_transporter"/>
    <property type="match status" value="1"/>
</dbReference>
<dbReference type="GeneID" id="107217840"/>
<dbReference type="GO" id="GO:0016020">
    <property type="term" value="C:membrane"/>
    <property type="evidence" value="ECO:0007669"/>
    <property type="project" value="UniProtKB-SubCell"/>
</dbReference>
<evidence type="ECO:0000313" key="8">
    <source>
        <dbReference type="Proteomes" id="UP000829291"/>
    </source>
</evidence>
<keyword evidence="3 6" id="KW-1133">Transmembrane helix</keyword>
<keyword evidence="2 6" id="KW-0812">Transmembrane</keyword>
<feature type="transmembrane region" description="Helical" evidence="6">
    <location>
        <begin position="214"/>
        <end position="237"/>
    </location>
</feature>
<dbReference type="InterPro" id="IPR001902">
    <property type="entry name" value="SLC26A/SulP_fam"/>
</dbReference>
<feature type="domain" description="STAS" evidence="7">
    <location>
        <begin position="449"/>
        <end position="541"/>
    </location>
</feature>
<dbReference type="GO" id="GO:0055085">
    <property type="term" value="P:transmembrane transport"/>
    <property type="evidence" value="ECO:0007669"/>
    <property type="project" value="InterPro"/>
</dbReference>
<feature type="transmembrane region" description="Helical" evidence="6">
    <location>
        <begin position="353"/>
        <end position="373"/>
    </location>
</feature>
<reference evidence="9" key="1">
    <citation type="submission" date="2025-08" db="UniProtKB">
        <authorList>
            <consortium name="RefSeq"/>
        </authorList>
    </citation>
    <scope>IDENTIFICATION</scope>
    <source>
        <tissue evidence="9">Thorax and Abdomen</tissue>
    </source>
</reference>
<feature type="region of interest" description="Disordered" evidence="5">
    <location>
        <begin position="576"/>
        <end position="605"/>
    </location>
</feature>
<feature type="transmembrane region" description="Helical" evidence="6">
    <location>
        <begin position="283"/>
        <end position="303"/>
    </location>
</feature>
<feature type="transmembrane region" description="Helical" evidence="6">
    <location>
        <begin position="83"/>
        <end position="99"/>
    </location>
</feature>
<dbReference type="OrthoDB" id="288203at2759"/>
<evidence type="ECO:0000259" key="7">
    <source>
        <dbReference type="PROSITE" id="PS50801"/>
    </source>
</evidence>
<dbReference type="KEGG" id="nlo:107217840"/>
<feature type="transmembrane region" description="Helical" evidence="6">
    <location>
        <begin position="180"/>
        <end position="198"/>
    </location>
</feature>
<keyword evidence="4 6" id="KW-0472">Membrane</keyword>
<evidence type="ECO:0000313" key="9">
    <source>
        <dbReference type="RefSeq" id="XP_015511007.2"/>
    </source>
</evidence>
<comment type="subcellular location">
    <subcellularLocation>
        <location evidence="1">Membrane</location>
        <topology evidence="1">Multi-pass membrane protein</topology>
    </subcellularLocation>
</comment>
<evidence type="ECO:0000256" key="2">
    <source>
        <dbReference type="ARBA" id="ARBA00022692"/>
    </source>
</evidence>
<gene>
    <name evidence="9" type="primary">LOC107217840</name>
</gene>
<dbReference type="PROSITE" id="PS50801">
    <property type="entry name" value="STAS"/>
    <property type="match status" value="1"/>
</dbReference>
<dbReference type="InParanoid" id="A0A6J0BA11"/>
<dbReference type="Gene3D" id="3.30.750.24">
    <property type="entry name" value="STAS domain"/>
    <property type="match status" value="1"/>
</dbReference>
<organism evidence="9">
    <name type="scientific">Neodiprion lecontei</name>
    <name type="common">Redheaded pine sawfly</name>
    <dbReference type="NCBI Taxonomy" id="441921"/>
    <lineage>
        <taxon>Eukaryota</taxon>
        <taxon>Metazoa</taxon>
        <taxon>Ecdysozoa</taxon>
        <taxon>Arthropoda</taxon>
        <taxon>Hexapoda</taxon>
        <taxon>Insecta</taxon>
        <taxon>Pterygota</taxon>
        <taxon>Neoptera</taxon>
        <taxon>Endopterygota</taxon>
        <taxon>Hymenoptera</taxon>
        <taxon>Tenthredinoidea</taxon>
        <taxon>Diprionidae</taxon>
        <taxon>Diprioninae</taxon>
        <taxon>Neodiprion</taxon>
    </lineage>
</organism>
<accession>A0A6J0BA11</accession>
<feature type="transmembrane region" description="Helical" evidence="6">
    <location>
        <begin position="105"/>
        <end position="127"/>
    </location>
</feature>
<evidence type="ECO:0000256" key="3">
    <source>
        <dbReference type="ARBA" id="ARBA00022989"/>
    </source>
</evidence>
<protein>
    <submittedName>
        <fullName evidence="9">Sodium-independent sulfate anion transporter isoform X1</fullName>
    </submittedName>
</protein>
<feature type="compositionally biased region" description="Polar residues" evidence="5">
    <location>
        <begin position="585"/>
        <end position="605"/>
    </location>
</feature>
<evidence type="ECO:0000256" key="1">
    <source>
        <dbReference type="ARBA" id="ARBA00004141"/>
    </source>
</evidence>